<accession>A0A1F5PXN3</accession>
<keyword evidence="1" id="KW-0472">Membrane</keyword>
<keyword evidence="1" id="KW-0812">Transmembrane</keyword>
<keyword evidence="1" id="KW-1133">Transmembrane helix</keyword>
<dbReference type="STRING" id="1817841.A3B10_00800"/>
<proteinExistence type="predicted"/>
<gene>
    <name evidence="2" type="ORF">A3B10_00800</name>
</gene>
<dbReference type="EMBL" id="MFFB01000012">
    <property type="protein sequence ID" value="OGE94676.1"/>
    <property type="molecule type" value="Genomic_DNA"/>
</dbReference>
<evidence type="ECO:0000313" key="3">
    <source>
        <dbReference type="Proteomes" id="UP000177281"/>
    </source>
</evidence>
<dbReference type="AlphaFoldDB" id="A0A1F5PXN3"/>
<feature type="transmembrane region" description="Helical" evidence="1">
    <location>
        <begin position="145"/>
        <end position="164"/>
    </location>
</feature>
<protein>
    <submittedName>
        <fullName evidence="2">Uncharacterized protein</fullName>
    </submittedName>
</protein>
<organism evidence="2 3">
    <name type="scientific">Candidatus Doudnabacteria bacterium RIFCSPLOWO2_01_FULL_44_21</name>
    <dbReference type="NCBI Taxonomy" id="1817841"/>
    <lineage>
        <taxon>Bacteria</taxon>
        <taxon>Candidatus Doudnaibacteriota</taxon>
    </lineage>
</organism>
<evidence type="ECO:0000256" key="1">
    <source>
        <dbReference type="SAM" id="Phobius"/>
    </source>
</evidence>
<name>A0A1F5PXN3_9BACT</name>
<comment type="caution">
    <text evidence="2">The sequence shown here is derived from an EMBL/GenBank/DDBJ whole genome shotgun (WGS) entry which is preliminary data.</text>
</comment>
<dbReference type="Proteomes" id="UP000177281">
    <property type="component" value="Unassembled WGS sequence"/>
</dbReference>
<reference evidence="2 3" key="1">
    <citation type="journal article" date="2016" name="Nat. Commun.">
        <title>Thousands of microbial genomes shed light on interconnected biogeochemical processes in an aquifer system.</title>
        <authorList>
            <person name="Anantharaman K."/>
            <person name="Brown C.T."/>
            <person name="Hug L.A."/>
            <person name="Sharon I."/>
            <person name="Castelle C.J."/>
            <person name="Probst A.J."/>
            <person name="Thomas B.C."/>
            <person name="Singh A."/>
            <person name="Wilkins M.J."/>
            <person name="Karaoz U."/>
            <person name="Brodie E.L."/>
            <person name="Williams K.H."/>
            <person name="Hubbard S.S."/>
            <person name="Banfield J.F."/>
        </authorList>
    </citation>
    <scope>NUCLEOTIDE SEQUENCE [LARGE SCALE GENOMIC DNA]</scope>
</reference>
<sequence>MSPKIIKLNKSDDIVSVVKQIRKIKDREVIFELEKGSTLLRSSDNLKLMKRTGEAMGKKILVTTDDEVGRVLAKKAGVLNSAIEVKMPKGGSLMRTSQDIKVRFSDIASRPIRSVQNQIETMPLPSVVKAVKTASQRVSSKLTKTVIISLIVLVAVFLALAVLLPRANIEVYARSEPITRDLEITVDKTATNADPVKLTVPAILINQEVSKTKNFETSGINPVGTNASGEVVIYNNTSFTLTLKAATTTLLVDGKKYFFTKDQSGIRPNAASNPVSIVAELPGEAYNLLPNQKFEIINTALGNRDVYGMNPKTISGGAAIKTKVLSQKDLDEAREILIGEILKQLETDLSDQRGVAVKIPRNGITLDVLADAANQNVGDETESFDMTLIIKVAGVGFSEDDIKSVAVAKIQEVLSADKYLLDEASKQVVAAYKTVDIQNGRGVLTVHFETVASYQVDSSNLTKILAGKTESEIKEIMLSKPEVDDVKVEFWPSWLVHKAPRLNGRIEIETILSE</sequence>
<evidence type="ECO:0000313" key="2">
    <source>
        <dbReference type="EMBL" id="OGE94676.1"/>
    </source>
</evidence>